<dbReference type="InterPro" id="IPR007197">
    <property type="entry name" value="rSAM"/>
</dbReference>
<comment type="cofactor">
    <cofactor evidence="8">
        <name>Mg(2+)</name>
        <dbReference type="ChEBI" id="CHEBI:18420"/>
    </cofactor>
</comment>
<evidence type="ECO:0000256" key="3">
    <source>
        <dbReference type="ARBA" id="ARBA00022723"/>
    </source>
</evidence>
<dbReference type="EMBL" id="JADIMO010000015">
    <property type="protein sequence ID" value="MBO8444233.1"/>
    <property type="molecule type" value="Genomic_DNA"/>
</dbReference>
<dbReference type="Proteomes" id="UP000823619">
    <property type="component" value="Unassembled WGS sequence"/>
</dbReference>
<feature type="binding site" evidence="8">
    <location>
        <position position="69"/>
    </location>
    <ligand>
        <name>substrate</name>
    </ligand>
</feature>
<comment type="pathway">
    <text evidence="8">Purine metabolism; 7-cyano-7-deazaguanine biosynthesis.</text>
</comment>
<evidence type="ECO:0000256" key="8">
    <source>
        <dbReference type="HAMAP-Rule" id="MF_00917"/>
    </source>
</evidence>
<accession>A0A9D9ECI6</accession>
<comment type="caution">
    <text evidence="8">Lacks conserved residue(s) required for the propagation of feature annotation.</text>
</comment>
<evidence type="ECO:0000313" key="11">
    <source>
        <dbReference type="Proteomes" id="UP000823619"/>
    </source>
</evidence>
<sequence>MKQYKINEIFYSLQGEGYHTGTPAVFVRFSGCNLRCPFCDTSHEEGRFMTAEEIVTAISEYPSRFTVITGGEPSLFLTDELVAALHACGRYIAVETNGTHPLPDGIDWVTCSPKYDVIPSAKVCLTKCNELKVVYTRQDMRIYDSVIADWRFLQPCDTGNARENRLLLHETIEYCKSHPSWRLSLQTHKLINIR</sequence>
<dbReference type="GO" id="GO:0051539">
    <property type="term" value="F:4 iron, 4 sulfur cluster binding"/>
    <property type="evidence" value="ECO:0007669"/>
    <property type="project" value="UniProtKB-UniRule"/>
</dbReference>
<feature type="binding site" evidence="8">
    <location>
        <begin position="13"/>
        <end position="15"/>
    </location>
    <ligand>
        <name>substrate</name>
    </ligand>
</feature>
<dbReference type="PANTHER" id="PTHR42836:SF1">
    <property type="entry name" value="7-CARBOXY-7-DEAZAGUANINE SYNTHASE"/>
    <property type="match status" value="1"/>
</dbReference>
<keyword evidence="2 8" id="KW-0949">S-adenosyl-L-methionine</keyword>
<comment type="similarity">
    <text evidence="8">Belongs to the radical SAM superfamily. 7-carboxy-7-deazaguanine synthase family.</text>
</comment>
<comment type="catalytic activity">
    <reaction evidence="8">
        <text>6-carboxy-5,6,7,8-tetrahydropterin + H(+) = 7-carboxy-7-carbaguanine + NH4(+)</text>
        <dbReference type="Rhea" id="RHEA:27974"/>
        <dbReference type="ChEBI" id="CHEBI:15378"/>
        <dbReference type="ChEBI" id="CHEBI:28938"/>
        <dbReference type="ChEBI" id="CHEBI:61032"/>
        <dbReference type="ChEBI" id="CHEBI:61036"/>
        <dbReference type="EC" id="4.3.99.3"/>
    </reaction>
</comment>
<feature type="binding site" evidence="8">
    <location>
        <position position="32"/>
    </location>
    <ligand>
        <name>[4Fe-4S] cluster</name>
        <dbReference type="ChEBI" id="CHEBI:49883"/>
        <note>4Fe-4S-S-AdoMet</note>
    </ligand>
</feature>
<keyword evidence="4 8" id="KW-0460">Magnesium</keyword>
<keyword evidence="3 8" id="KW-0479">Metal-binding</keyword>
<dbReference type="HAMAP" id="MF_00917">
    <property type="entry name" value="QueE"/>
    <property type="match status" value="1"/>
</dbReference>
<keyword evidence="6 8" id="KW-0411">Iron-sulfur</keyword>
<organism evidence="10 11">
    <name type="scientific">Candidatus Cryptobacteroides merdavium</name>
    <dbReference type="NCBI Taxonomy" id="2840769"/>
    <lineage>
        <taxon>Bacteria</taxon>
        <taxon>Pseudomonadati</taxon>
        <taxon>Bacteroidota</taxon>
        <taxon>Bacteroidia</taxon>
        <taxon>Bacteroidales</taxon>
        <taxon>Candidatus Cryptobacteroides</taxon>
    </lineage>
</organism>
<evidence type="ECO:0000256" key="5">
    <source>
        <dbReference type="ARBA" id="ARBA00023004"/>
    </source>
</evidence>
<dbReference type="InterPro" id="IPR013785">
    <property type="entry name" value="Aldolase_TIM"/>
</dbReference>
<feature type="binding site" evidence="8">
    <location>
        <position position="71"/>
    </location>
    <ligand>
        <name>S-adenosyl-L-methionine</name>
        <dbReference type="ChEBI" id="CHEBI:59789"/>
    </ligand>
</feature>
<comment type="caution">
    <text evidence="10">The sequence shown here is derived from an EMBL/GenBank/DDBJ whole genome shotgun (WGS) entry which is preliminary data.</text>
</comment>
<reference evidence="10" key="1">
    <citation type="submission" date="2020-10" db="EMBL/GenBank/DDBJ databases">
        <authorList>
            <person name="Gilroy R."/>
        </authorList>
    </citation>
    <scope>NUCLEOTIDE SEQUENCE</scope>
    <source>
        <strain evidence="10">D5-748</strain>
    </source>
</reference>
<dbReference type="PIRSF" id="PIRSF000370">
    <property type="entry name" value="QueE"/>
    <property type="match status" value="1"/>
</dbReference>
<name>A0A9D9ECI6_9BACT</name>
<comment type="cofactor">
    <cofactor evidence="8">
        <name>[4Fe-4S] cluster</name>
        <dbReference type="ChEBI" id="CHEBI:49883"/>
    </cofactor>
    <text evidence="8">Binds 1 [4Fe-4S] cluster. The cluster is coordinated with 3 cysteines and an exchangeable S-adenosyl-L-methionine.</text>
</comment>
<reference evidence="10" key="2">
    <citation type="journal article" date="2021" name="PeerJ">
        <title>Extensive microbial diversity within the chicken gut microbiome revealed by metagenomics and culture.</title>
        <authorList>
            <person name="Gilroy R."/>
            <person name="Ravi A."/>
            <person name="Getino M."/>
            <person name="Pursley I."/>
            <person name="Horton D.L."/>
            <person name="Alikhan N.F."/>
            <person name="Baker D."/>
            <person name="Gharbi K."/>
            <person name="Hall N."/>
            <person name="Watson M."/>
            <person name="Adriaenssens E.M."/>
            <person name="Foster-Nyarko E."/>
            <person name="Jarju S."/>
            <person name="Secka A."/>
            <person name="Antonio M."/>
            <person name="Oren A."/>
            <person name="Chaudhuri R.R."/>
            <person name="La Ragione R."/>
            <person name="Hildebrand F."/>
            <person name="Pallen M.J."/>
        </authorList>
    </citation>
    <scope>NUCLEOTIDE SEQUENCE</scope>
    <source>
        <strain evidence="10">D5-748</strain>
    </source>
</reference>
<feature type="binding site" evidence="8">
    <location>
        <position position="28"/>
    </location>
    <ligand>
        <name>substrate</name>
    </ligand>
</feature>
<evidence type="ECO:0000313" key="10">
    <source>
        <dbReference type="EMBL" id="MBO8444233.1"/>
    </source>
</evidence>
<comment type="cofactor">
    <cofactor evidence="8">
        <name>S-adenosyl-L-methionine</name>
        <dbReference type="ChEBI" id="CHEBI:59789"/>
    </cofactor>
    <text evidence="8">Binds 1 S-adenosyl-L-methionine per subunit.</text>
</comment>
<dbReference type="Gene3D" id="3.20.20.70">
    <property type="entry name" value="Aldolase class I"/>
    <property type="match status" value="1"/>
</dbReference>
<dbReference type="AlphaFoldDB" id="A0A9D9ECI6"/>
<protein>
    <recommendedName>
        <fullName evidence="8">7-carboxy-7-deazaguanine synthase</fullName>
        <shortName evidence="8">CDG synthase</shortName>
        <ecNumber evidence="8">4.3.99.3</ecNumber>
    </recommendedName>
    <alternativeName>
        <fullName evidence="8">Queuosine biosynthesis protein QueE</fullName>
    </alternativeName>
</protein>
<dbReference type="PANTHER" id="PTHR42836">
    <property type="entry name" value="7-CARBOXY-7-DEAZAGUANINE SYNTHASE"/>
    <property type="match status" value="1"/>
</dbReference>
<comment type="function">
    <text evidence="8">Catalyzes the complex heterocyclic radical-mediated conversion of 6-carboxy-5,6,7,8-tetrahydropterin (CPH4) to 7-carboxy-7-deazaguanine (CDG), a step common to the biosynthetic pathways of all 7-deazapurine-containing compounds.</text>
</comment>
<comment type="subunit">
    <text evidence="8">Homodimer.</text>
</comment>
<dbReference type="InterPro" id="IPR058240">
    <property type="entry name" value="rSAM_sf"/>
</dbReference>
<keyword evidence="7 8" id="KW-0456">Lyase</keyword>
<evidence type="ECO:0000256" key="1">
    <source>
        <dbReference type="ARBA" id="ARBA00022485"/>
    </source>
</evidence>
<keyword evidence="5 8" id="KW-0408">Iron</keyword>
<feature type="domain" description="Radical SAM core" evidence="9">
    <location>
        <begin position="19"/>
        <end position="194"/>
    </location>
</feature>
<dbReference type="PROSITE" id="PS51918">
    <property type="entry name" value="RADICAL_SAM"/>
    <property type="match status" value="1"/>
</dbReference>
<evidence type="ECO:0000259" key="9">
    <source>
        <dbReference type="PROSITE" id="PS51918"/>
    </source>
</evidence>
<feature type="binding site" evidence="8">
    <location>
        <begin position="38"/>
        <end position="40"/>
    </location>
    <ligand>
        <name>S-adenosyl-L-methionine</name>
        <dbReference type="ChEBI" id="CHEBI:59789"/>
    </ligand>
</feature>
<feature type="binding site" evidence="8">
    <location>
        <position position="39"/>
    </location>
    <ligand>
        <name>[4Fe-4S] cluster</name>
        <dbReference type="ChEBI" id="CHEBI:49883"/>
        <note>4Fe-4S-S-AdoMet</note>
    </ligand>
</feature>
<evidence type="ECO:0000256" key="4">
    <source>
        <dbReference type="ARBA" id="ARBA00022842"/>
    </source>
</evidence>
<dbReference type="InterPro" id="IPR024924">
    <property type="entry name" value="7-CO-7-deazaguanine_synth-like"/>
</dbReference>
<evidence type="ECO:0000256" key="7">
    <source>
        <dbReference type="ARBA" id="ARBA00023239"/>
    </source>
</evidence>
<dbReference type="SUPFAM" id="SSF102114">
    <property type="entry name" value="Radical SAM enzymes"/>
    <property type="match status" value="1"/>
</dbReference>
<dbReference type="SFLD" id="SFLDS00029">
    <property type="entry name" value="Radical_SAM"/>
    <property type="match status" value="1"/>
</dbReference>
<evidence type="ECO:0000256" key="2">
    <source>
        <dbReference type="ARBA" id="ARBA00022691"/>
    </source>
</evidence>
<gene>
    <name evidence="8" type="primary">queE</name>
    <name evidence="10" type="ORF">IAC23_00865</name>
</gene>
<keyword evidence="1 8" id="KW-0004">4Fe-4S</keyword>
<feature type="binding site" evidence="8">
    <location>
        <position position="36"/>
    </location>
    <ligand>
        <name>[4Fe-4S] cluster</name>
        <dbReference type="ChEBI" id="CHEBI:49883"/>
        <note>4Fe-4S-S-AdoMet</note>
    </ligand>
</feature>
<dbReference type="GO" id="GO:1904047">
    <property type="term" value="F:S-adenosyl-L-methionine binding"/>
    <property type="evidence" value="ECO:0007669"/>
    <property type="project" value="UniProtKB-UniRule"/>
</dbReference>
<dbReference type="GO" id="GO:0000287">
    <property type="term" value="F:magnesium ion binding"/>
    <property type="evidence" value="ECO:0007669"/>
    <property type="project" value="UniProtKB-UniRule"/>
</dbReference>
<feature type="binding site" evidence="8">
    <location>
        <begin position="154"/>
        <end position="157"/>
    </location>
    <ligand>
        <name>S-adenosyl-L-methionine</name>
        <dbReference type="ChEBI" id="CHEBI:59789"/>
    </ligand>
</feature>
<feature type="binding site" evidence="8">
    <location>
        <position position="41"/>
    </location>
    <ligand>
        <name>Mg(2+)</name>
        <dbReference type="ChEBI" id="CHEBI:18420"/>
    </ligand>
</feature>
<proteinExistence type="inferred from homology"/>
<dbReference type="EC" id="4.3.99.3" evidence="8"/>
<dbReference type="GO" id="GO:0016840">
    <property type="term" value="F:carbon-nitrogen lyase activity"/>
    <property type="evidence" value="ECO:0007669"/>
    <property type="project" value="UniProtKB-UniRule"/>
</dbReference>
<keyword evidence="8" id="KW-0671">Queuosine biosynthesis</keyword>
<evidence type="ECO:0000256" key="6">
    <source>
        <dbReference type="ARBA" id="ARBA00023014"/>
    </source>
</evidence>
<dbReference type="Pfam" id="PF04055">
    <property type="entry name" value="Radical_SAM"/>
    <property type="match status" value="1"/>
</dbReference>
<dbReference type="CDD" id="cd01335">
    <property type="entry name" value="Radical_SAM"/>
    <property type="match status" value="1"/>
</dbReference>
<dbReference type="GO" id="GO:0008616">
    <property type="term" value="P:tRNA queuosine(34) biosynthetic process"/>
    <property type="evidence" value="ECO:0007669"/>
    <property type="project" value="UniProtKB-UniRule"/>
</dbReference>
<feature type="binding site" evidence="8">
    <location>
        <begin position="112"/>
        <end position="114"/>
    </location>
    <ligand>
        <name>S-adenosyl-L-methionine</name>
        <dbReference type="ChEBI" id="CHEBI:59789"/>
    </ligand>
</feature>